<reference evidence="1" key="1">
    <citation type="journal article" date="2019" name="PLoS Negl. Trop. Dis.">
        <title>Revisiting the worldwide diversity of Leptospira species in the environment.</title>
        <authorList>
            <person name="Vincent A.T."/>
            <person name="Schiettekatte O."/>
            <person name="Bourhy P."/>
            <person name="Veyrier F.J."/>
            <person name="Picardeau M."/>
        </authorList>
    </citation>
    <scope>NUCLEOTIDE SEQUENCE [LARGE SCALE GENOMIC DNA]</scope>
    <source>
        <strain evidence="1">201800301</strain>
    </source>
</reference>
<comment type="caution">
    <text evidence="1">The sequence shown here is derived from an EMBL/GenBank/DDBJ whole genome shotgun (WGS) entry which is preliminary data.</text>
</comment>
<name>A0A4R9GY35_9LEPT</name>
<dbReference type="Proteomes" id="UP000298097">
    <property type="component" value="Unassembled WGS sequence"/>
</dbReference>
<organism evidence="1 2">
    <name type="scientific">Leptospira andrefontaineae</name>
    <dbReference type="NCBI Taxonomy" id="2484976"/>
    <lineage>
        <taxon>Bacteria</taxon>
        <taxon>Pseudomonadati</taxon>
        <taxon>Spirochaetota</taxon>
        <taxon>Spirochaetia</taxon>
        <taxon>Leptospirales</taxon>
        <taxon>Leptospiraceae</taxon>
        <taxon>Leptospira</taxon>
    </lineage>
</organism>
<dbReference type="EMBL" id="RQEY01000024">
    <property type="protein sequence ID" value="TGK36248.1"/>
    <property type="molecule type" value="Genomic_DNA"/>
</dbReference>
<accession>A0A4R9GY35</accession>
<dbReference type="AlphaFoldDB" id="A0A4R9GY35"/>
<dbReference type="RefSeq" id="WP_135775985.1">
    <property type="nucleotide sequence ID" value="NZ_RQEY01000024.1"/>
</dbReference>
<evidence type="ECO:0000313" key="1">
    <source>
        <dbReference type="EMBL" id="TGK36248.1"/>
    </source>
</evidence>
<dbReference type="OrthoDB" id="319836at2"/>
<proteinExistence type="predicted"/>
<sequence>MEKFTEITGIKLSRTDKIHVEKYSDLDLGRYTISSFNRYRDNRMLWALEYVFRFKSAWPAEGLWRQSAIDKVIQRAVLLHDMEMPGYVETAIQSYQFYAADHLLTQFEKLSPEFQAEDLASILCGNTKEEFLNAIKGIIQTKFDLKLYGPIPEFMDPDHSAHKKYLERLEKQYVLIEQGIPKAVEYFQKIEEPITFRKRIKANYFGIPVPTFGFGQFVTKSRGYILKSSEPNKVPKTWEKVSLNDKCKLAFAAVTEQRPWELVVTTRQGRDDARNLLLLDMIKAGLGVTEICNKFKEISLKNGDLTASGKPKSVTADTVEKLILAAKEPGFQPPSIFRKYEMMLEEAIHWEKHNELTANSINFLVHSCRKKSINDDIKTLCFDNIEGMLVKPDERRKIEELWGLEIPDTTEQEEQEEAA</sequence>
<gene>
    <name evidence="1" type="ORF">EHO65_18265</name>
</gene>
<protein>
    <submittedName>
        <fullName evidence="1">Uncharacterized protein</fullName>
    </submittedName>
</protein>
<keyword evidence="2" id="KW-1185">Reference proteome</keyword>
<evidence type="ECO:0000313" key="2">
    <source>
        <dbReference type="Proteomes" id="UP000298097"/>
    </source>
</evidence>